<dbReference type="Proteomes" id="UP000070121">
    <property type="component" value="Unassembled WGS sequence"/>
</dbReference>
<dbReference type="OrthoDB" id="671439at2759"/>
<feature type="compositionally biased region" description="Polar residues" evidence="1">
    <location>
        <begin position="287"/>
        <end position="300"/>
    </location>
</feature>
<evidence type="ECO:0000256" key="1">
    <source>
        <dbReference type="SAM" id="MobiDB-lite"/>
    </source>
</evidence>
<dbReference type="InterPro" id="IPR023213">
    <property type="entry name" value="CAT-like_dom_sf"/>
</dbReference>
<gene>
    <name evidence="2" type="ORF">CSAL01_12292</name>
</gene>
<feature type="region of interest" description="Disordered" evidence="1">
    <location>
        <begin position="274"/>
        <end position="306"/>
    </location>
</feature>
<feature type="region of interest" description="Disordered" evidence="1">
    <location>
        <begin position="235"/>
        <end position="254"/>
    </location>
</feature>
<protein>
    <submittedName>
        <fullName evidence="2">Uncharacterized protein</fullName>
    </submittedName>
</protein>
<organism evidence="2 3">
    <name type="scientific">Colletotrichum salicis</name>
    <dbReference type="NCBI Taxonomy" id="1209931"/>
    <lineage>
        <taxon>Eukaryota</taxon>
        <taxon>Fungi</taxon>
        <taxon>Dikarya</taxon>
        <taxon>Ascomycota</taxon>
        <taxon>Pezizomycotina</taxon>
        <taxon>Sordariomycetes</taxon>
        <taxon>Hypocreomycetidae</taxon>
        <taxon>Glomerellales</taxon>
        <taxon>Glomerellaceae</taxon>
        <taxon>Colletotrichum</taxon>
        <taxon>Colletotrichum acutatum species complex</taxon>
    </lineage>
</organism>
<reference evidence="2 3" key="1">
    <citation type="submission" date="2014-02" db="EMBL/GenBank/DDBJ databases">
        <title>The genome sequence of Colletotrichum salicis CBS 607.94.</title>
        <authorList>
            <person name="Baroncelli R."/>
            <person name="Thon M.R."/>
        </authorList>
    </citation>
    <scope>NUCLEOTIDE SEQUENCE [LARGE SCALE GENOMIC DNA]</scope>
    <source>
        <strain evidence="2 3">CBS 607.94</strain>
    </source>
</reference>
<proteinExistence type="predicted"/>
<keyword evidence="3" id="KW-1185">Reference proteome</keyword>
<dbReference type="STRING" id="1209931.A0A135V024"/>
<dbReference type="EMBL" id="JFFI01000765">
    <property type="protein sequence ID" value="KXH66024.1"/>
    <property type="molecule type" value="Genomic_DNA"/>
</dbReference>
<dbReference type="Gene3D" id="3.30.559.10">
    <property type="entry name" value="Chloramphenicol acetyltransferase-like domain"/>
    <property type="match status" value="3"/>
</dbReference>
<evidence type="ECO:0000313" key="2">
    <source>
        <dbReference type="EMBL" id="KXH66024.1"/>
    </source>
</evidence>
<comment type="caution">
    <text evidence="2">The sequence shown here is derived from an EMBL/GenBank/DDBJ whole genome shotgun (WGS) entry which is preliminary data.</text>
</comment>
<accession>A0A135V024</accession>
<dbReference type="AlphaFoldDB" id="A0A135V024"/>
<sequence>MMPCAAQDNGPSTTPLSTSNLRYSGLGTYNSLSDHLDTLAQYHAKRGILRSPPLWVVGRPGGGKIQSFHPRLLDVPDIQPLCRILLLRRCRQVKRVVEVLKAGLERTLAQVRQLNGRIEKDTWGGYSFTKRKGSTVRFVVQWLDAPEDADKLWAVLPMTYGERPEATPERSPVTAGFKASFVRGGLVFSIHHHHYSQDVMAWAGFIHEPVENCSAFSNGTAYPSWDPACNDVSRFLKPEPPEEEKVDGSPPPDRHPDHKVGICLLFHLPKSKAAQPKELAKPDDGTWISTHVSTSTQPKGTRSHSTKRYVRGHVYDRTCGTTNDTGAHLGLAVLVSSAVYGGDYPHEIQASTPASIRIRPMSTIVLDHRDANVPSADFGFGKPATYRYLMGRISEGGVLVYPPRDPSPESDEGPEIAIMYEKELAQTLIEDPEWNKFFEYRGVDAEHTEA</sequence>
<evidence type="ECO:0000313" key="3">
    <source>
        <dbReference type="Proteomes" id="UP000070121"/>
    </source>
</evidence>
<name>A0A135V024_9PEZI</name>